<sequence length="164" mass="18500">MKLSRRGWNNVIIAAVVGFIAMVQLPELIKERLSNASSSSSTTSSPSPAVQRLLPEQAVITQLVLPHYQIMLQGGQWVAEPSMQSNLPAVVNRWQTIAGTAVDKETMTQLKPQLTAPRTVEIWLRMTEEPIRVTVYQLPQFWLLQGWEGRWLAISVDDTYLFPD</sequence>
<gene>
    <name evidence="2" type="ORF">C9I89_11505</name>
</gene>
<evidence type="ECO:0000256" key="1">
    <source>
        <dbReference type="SAM" id="Phobius"/>
    </source>
</evidence>
<proteinExistence type="predicted"/>
<dbReference type="Proteomes" id="UP000240904">
    <property type="component" value="Unassembled WGS sequence"/>
</dbReference>
<name>A0A2T3MY97_9GAMM</name>
<evidence type="ECO:0000313" key="2">
    <source>
        <dbReference type="EMBL" id="PSW04927.1"/>
    </source>
</evidence>
<dbReference type="RefSeq" id="WP_107283509.1">
    <property type="nucleotide sequence ID" value="NZ_PYMC01000007.1"/>
</dbReference>
<dbReference type="OrthoDB" id="5829309at2"/>
<keyword evidence="1" id="KW-1133">Transmembrane helix</keyword>
<comment type="caution">
    <text evidence="2">The sequence shown here is derived from an EMBL/GenBank/DDBJ whole genome shotgun (WGS) entry which is preliminary data.</text>
</comment>
<reference evidence="2 3" key="1">
    <citation type="submission" date="2018-03" db="EMBL/GenBank/DDBJ databases">
        <title>Whole genome sequencing of Histamine producing bacteria.</title>
        <authorList>
            <person name="Butler K."/>
        </authorList>
    </citation>
    <scope>NUCLEOTIDE SEQUENCE [LARGE SCALE GENOMIC DNA]</scope>
    <source>
        <strain evidence="2 3">DSM 16190</strain>
    </source>
</reference>
<dbReference type="EMBL" id="PYMC01000007">
    <property type="protein sequence ID" value="PSW04927.1"/>
    <property type="molecule type" value="Genomic_DNA"/>
</dbReference>
<keyword evidence="1" id="KW-0812">Transmembrane</keyword>
<feature type="transmembrane region" description="Helical" evidence="1">
    <location>
        <begin position="7"/>
        <end position="25"/>
    </location>
</feature>
<organism evidence="2 3">
    <name type="scientific">Photobacterium lipolyticum</name>
    <dbReference type="NCBI Taxonomy" id="266810"/>
    <lineage>
        <taxon>Bacteria</taxon>
        <taxon>Pseudomonadati</taxon>
        <taxon>Pseudomonadota</taxon>
        <taxon>Gammaproteobacteria</taxon>
        <taxon>Vibrionales</taxon>
        <taxon>Vibrionaceae</taxon>
        <taxon>Photobacterium</taxon>
    </lineage>
</organism>
<keyword evidence="3" id="KW-1185">Reference proteome</keyword>
<keyword evidence="1" id="KW-0472">Membrane</keyword>
<accession>A0A2T3MY97</accession>
<dbReference type="AlphaFoldDB" id="A0A2T3MY97"/>
<protein>
    <submittedName>
        <fullName evidence="2">Uncharacterized protein</fullName>
    </submittedName>
</protein>
<evidence type="ECO:0000313" key="3">
    <source>
        <dbReference type="Proteomes" id="UP000240904"/>
    </source>
</evidence>